<proteinExistence type="predicted"/>
<organism evidence="3 4">
    <name type="scientific">Kineosporia corallincola</name>
    <dbReference type="NCBI Taxonomy" id="2835133"/>
    <lineage>
        <taxon>Bacteria</taxon>
        <taxon>Bacillati</taxon>
        <taxon>Actinomycetota</taxon>
        <taxon>Actinomycetes</taxon>
        <taxon>Kineosporiales</taxon>
        <taxon>Kineosporiaceae</taxon>
        <taxon>Kineosporia</taxon>
    </lineage>
</organism>
<dbReference type="InterPro" id="IPR041698">
    <property type="entry name" value="Methyltransf_25"/>
</dbReference>
<dbReference type="GO" id="GO:0032259">
    <property type="term" value="P:methylation"/>
    <property type="evidence" value="ECO:0007669"/>
    <property type="project" value="UniProtKB-KW"/>
</dbReference>
<dbReference type="GO" id="GO:0008168">
    <property type="term" value="F:methyltransferase activity"/>
    <property type="evidence" value="ECO:0007669"/>
    <property type="project" value="UniProtKB-KW"/>
</dbReference>
<accession>A0ABS5TTQ4</accession>
<dbReference type="Pfam" id="PF13649">
    <property type="entry name" value="Methyltransf_25"/>
    <property type="match status" value="1"/>
</dbReference>
<evidence type="ECO:0000313" key="4">
    <source>
        <dbReference type="Proteomes" id="UP001197247"/>
    </source>
</evidence>
<dbReference type="InterPro" id="IPR029063">
    <property type="entry name" value="SAM-dependent_MTases_sf"/>
</dbReference>
<keyword evidence="3" id="KW-0489">Methyltransferase</keyword>
<dbReference type="Proteomes" id="UP001197247">
    <property type="component" value="Unassembled WGS sequence"/>
</dbReference>
<comment type="caution">
    <text evidence="3">The sequence shown here is derived from an EMBL/GenBank/DDBJ whole genome shotgun (WGS) entry which is preliminary data.</text>
</comment>
<sequence>MFDPLVEARRHRASKLTLRFPLLADEFDDVRCLAPEQAASIVKWVRPPTDDTGEVRVLHLGCGTGRVTGAMAQLRPDWDVTGVDREDTLVECAQDKFPPERFANMRFVVADARQFTRAGRWQVIVCDVLPALPRVAELRALTDAFAACAVEGATLLLRVPRVPNSTPHRSTREFLLPTRQKVQVTTVRTVQGGRWMGVCRRWVLEPGGVCVDRYKVRILDTAHTIRVLQQRGFVLEAVTADPDGDANVQVWRRVADPREPPPGPEETVAGHGQEPCPVMVSSGGDQA</sequence>
<gene>
    <name evidence="3" type="ORF">KIH74_34955</name>
</gene>
<feature type="domain" description="Methyltransferase" evidence="2">
    <location>
        <begin position="57"/>
        <end position="146"/>
    </location>
</feature>
<evidence type="ECO:0000256" key="1">
    <source>
        <dbReference type="SAM" id="MobiDB-lite"/>
    </source>
</evidence>
<dbReference type="RefSeq" id="WP_214160737.1">
    <property type="nucleotide sequence ID" value="NZ_JAHBAY010000025.1"/>
</dbReference>
<dbReference type="Gene3D" id="3.40.50.150">
    <property type="entry name" value="Vaccinia Virus protein VP39"/>
    <property type="match status" value="1"/>
</dbReference>
<evidence type="ECO:0000313" key="3">
    <source>
        <dbReference type="EMBL" id="MBT0774197.1"/>
    </source>
</evidence>
<name>A0ABS5TTQ4_9ACTN</name>
<protein>
    <submittedName>
        <fullName evidence="3">Class I SAM-dependent methyltransferase</fullName>
    </submittedName>
</protein>
<dbReference type="SUPFAM" id="SSF53335">
    <property type="entry name" value="S-adenosyl-L-methionine-dependent methyltransferases"/>
    <property type="match status" value="1"/>
</dbReference>
<keyword evidence="4" id="KW-1185">Reference proteome</keyword>
<dbReference type="CDD" id="cd02440">
    <property type="entry name" value="AdoMet_MTases"/>
    <property type="match status" value="1"/>
</dbReference>
<evidence type="ECO:0000259" key="2">
    <source>
        <dbReference type="Pfam" id="PF13649"/>
    </source>
</evidence>
<feature type="region of interest" description="Disordered" evidence="1">
    <location>
        <begin position="255"/>
        <end position="287"/>
    </location>
</feature>
<keyword evidence="3" id="KW-0808">Transferase</keyword>
<reference evidence="3 4" key="1">
    <citation type="submission" date="2021-05" db="EMBL/GenBank/DDBJ databases">
        <title>Kineosporia and Streptomyces sp. nov. two new marine actinobacteria isolated from Coral.</title>
        <authorList>
            <person name="Buangrab K."/>
            <person name="Sutthacheep M."/>
            <person name="Yeemin T."/>
            <person name="Harunari E."/>
            <person name="Igarashi Y."/>
            <person name="Kanchanasin P."/>
            <person name="Tanasupawat S."/>
            <person name="Phongsopitanun W."/>
        </authorList>
    </citation>
    <scope>NUCLEOTIDE SEQUENCE [LARGE SCALE GENOMIC DNA]</scope>
    <source>
        <strain evidence="3 4">J2-2</strain>
    </source>
</reference>
<dbReference type="EMBL" id="JAHBAY010000025">
    <property type="protein sequence ID" value="MBT0774197.1"/>
    <property type="molecule type" value="Genomic_DNA"/>
</dbReference>